<keyword evidence="1" id="KW-0472">Membrane</keyword>
<name>A0A1E7EXP5_9STRA</name>
<gene>
    <name evidence="2" type="ORF">FRACYDRAFT_246526</name>
</gene>
<dbReference type="AlphaFoldDB" id="A0A1E7EXP5"/>
<keyword evidence="3" id="KW-1185">Reference proteome</keyword>
<dbReference type="InParanoid" id="A0A1E7EXP5"/>
<dbReference type="Proteomes" id="UP000095751">
    <property type="component" value="Unassembled WGS sequence"/>
</dbReference>
<evidence type="ECO:0000313" key="3">
    <source>
        <dbReference type="Proteomes" id="UP000095751"/>
    </source>
</evidence>
<accession>A0A1E7EXP5</accession>
<reference evidence="2 3" key="1">
    <citation type="submission" date="2016-09" db="EMBL/GenBank/DDBJ databases">
        <title>Extensive genetic diversity and differential bi-allelic expression allows diatom success in the polar Southern Ocean.</title>
        <authorList>
            <consortium name="DOE Joint Genome Institute"/>
            <person name="Mock T."/>
            <person name="Otillar R.P."/>
            <person name="Strauss J."/>
            <person name="Dupont C."/>
            <person name="Frickenhaus S."/>
            <person name="Maumus F."/>
            <person name="Mcmullan M."/>
            <person name="Sanges R."/>
            <person name="Schmutz J."/>
            <person name="Toseland A."/>
            <person name="Valas R."/>
            <person name="Veluchamy A."/>
            <person name="Ward B.J."/>
            <person name="Allen A."/>
            <person name="Barry K."/>
            <person name="Falciatore A."/>
            <person name="Ferrante M."/>
            <person name="Fortunato A.E."/>
            <person name="Gloeckner G."/>
            <person name="Gruber A."/>
            <person name="Hipkin R."/>
            <person name="Janech M."/>
            <person name="Kroth P."/>
            <person name="Leese F."/>
            <person name="Lindquist E."/>
            <person name="Lyon B.R."/>
            <person name="Martin J."/>
            <person name="Mayer C."/>
            <person name="Parker M."/>
            <person name="Quesneville H."/>
            <person name="Raymond J."/>
            <person name="Uhlig C."/>
            <person name="Valentin K.U."/>
            <person name="Worden A.Z."/>
            <person name="Armbrust E.V."/>
            <person name="Bowler C."/>
            <person name="Green B."/>
            <person name="Moulton V."/>
            <person name="Van Oosterhout C."/>
            <person name="Grigoriev I."/>
        </authorList>
    </citation>
    <scope>NUCLEOTIDE SEQUENCE [LARGE SCALE GENOMIC DNA]</scope>
    <source>
        <strain evidence="2 3">CCMP1102</strain>
    </source>
</reference>
<keyword evidence="1" id="KW-1133">Transmembrane helix</keyword>
<organism evidence="2 3">
    <name type="scientific">Fragilariopsis cylindrus CCMP1102</name>
    <dbReference type="NCBI Taxonomy" id="635003"/>
    <lineage>
        <taxon>Eukaryota</taxon>
        <taxon>Sar</taxon>
        <taxon>Stramenopiles</taxon>
        <taxon>Ochrophyta</taxon>
        <taxon>Bacillariophyta</taxon>
        <taxon>Bacillariophyceae</taxon>
        <taxon>Bacillariophycidae</taxon>
        <taxon>Bacillariales</taxon>
        <taxon>Bacillariaceae</taxon>
        <taxon>Fragilariopsis</taxon>
    </lineage>
</organism>
<dbReference type="EMBL" id="KV784370">
    <property type="protein sequence ID" value="OEU10731.1"/>
    <property type="molecule type" value="Genomic_DNA"/>
</dbReference>
<evidence type="ECO:0000256" key="1">
    <source>
        <dbReference type="SAM" id="Phobius"/>
    </source>
</evidence>
<evidence type="ECO:0000313" key="2">
    <source>
        <dbReference type="EMBL" id="OEU10731.1"/>
    </source>
</evidence>
<dbReference type="KEGG" id="fcy:FRACYDRAFT_246526"/>
<proteinExistence type="predicted"/>
<keyword evidence="1" id="KW-0812">Transmembrane</keyword>
<sequence length="160" mass="17901">MWSFGKSGEFVFSPDGSKQYSHLHTVATVELNGMIGTDYVWTDDSTNDELYVIDVIQGKIVKTISEVESTRLVSVQNFERVRLHDDLLKEMKMMQKGSVSPDSLTVAVIIIGSLVLFVGLVNLYFTSSMKGKKENEKLIAVPRYVIDDMNDVEPSLASMN</sequence>
<feature type="transmembrane region" description="Helical" evidence="1">
    <location>
        <begin position="104"/>
        <end position="125"/>
    </location>
</feature>
<protein>
    <submittedName>
        <fullName evidence="2">Uncharacterized protein</fullName>
    </submittedName>
</protein>